<accession>A0ABZ2QXB7</accession>
<evidence type="ECO:0000313" key="3">
    <source>
        <dbReference type="Proteomes" id="UP001626628"/>
    </source>
</evidence>
<organism evidence="2 3">
    <name type="scientific">Streptomyces sirii</name>
    <dbReference type="NCBI Taxonomy" id="3127701"/>
    <lineage>
        <taxon>Bacteria</taxon>
        <taxon>Bacillati</taxon>
        <taxon>Actinomycetota</taxon>
        <taxon>Actinomycetes</taxon>
        <taxon>Kitasatosporales</taxon>
        <taxon>Streptomycetaceae</taxon>
        <taxon>Streptomyces</taxon>
    </lineage>
</organism>
<feature type="transmembrane region" description="Helical" evidence="1">
    <location>
        <begin position="95"/>
        <end position="115"/>
    </location>
</feature>
<evidence type="ECO:0000256" key="1">
    <source>
        <dbReference type="SAM" id="Phobius"/>
    </source>
</evidence>
<keyword evidence="1" id="KW-0472">Membrane</keyword>
<feature type="transmembrane region" description="Helical" evidence="1">
    <location>
        <begin position="145"/>
        <end position="168"/>
    </location>
</feature>
<dbReference type="RefSeq" id="WP_407287937.1">
    <property type="nucleotide sequence ID" value="NZ_CP147982.1"/>
</dbReference>
<sequence>MKGLTAAGLTGTHGTFTVRECTKESATRHSNRPTSEFECAGVFRADGGSTVDDRASLDIFNKDYDAGTRLSVQHNDAGVLGLLTSGYLLADGAEVSANFLCAFGVLLYIPVALFVRLTGFGSDGVTVRRFRETWQATRGTRTRTIVLSSTTVILVGMFVVSTVLGHVLPGLG</sequence>
<proteinExistence type="predicted"/>
<dbReference type="Proteomes" id="UP001626628">
    <property type="component" value="Chromosome"/>
</dbReference>
<keyword evidence="1" id="KW-0812">Transmembrane</keyword>
<name>A0ABZ2QXB7_9ACTN</name>
<evidence type="ECO:0000313" key="2">
    <source>
        <dbReference type="EMBL" id="WXK79552.1"/>
    </source>
</evidence>
<gene>
    <name evidence="2" type="ORF">WAB15_28110</name>
</gene>
<protein>
    <submittedName>
        <fullName evidence="2">Uncharacterized protein</fullName>
    </submittedName>
</protein>
<keyword evidence="1" id="KW-1133">Transmembrane helix</keyword>
<keyword evidence="3" id="KW-1185">Reference proteome</keyword>
<dbReference type="EMBL" id="CP147982">
    <property type="protein sequence ID" value="WXK79552.1"/>
    <property type="molecule type" value="Genomic_DNA"/>
</dbReference>
<reference evidence="2 3" key="1">
    <citation type="submission" date="2024-03" db="EMBL/GenBank/DDBJ databases">
        <title>The complete genome of Streptomyces sirii sp.nov.</title>
        <authorList>
            <person name="Zakalyukina Y.V."/>
            <person name="Belik A.R."/>
            <person name="Biryukov M.V."/>
            <person name="Baturina O.A."/>
            <person name="Kabilov M.R."/>
        </authorList>
    </citation>
    <scope>NUCLEOTIDE SEQUENCE [LARGE SCALE GENOMIC DNA]</scope>
    <source>
        <strain evidence="2 3">BP-8</strain>
    </source>
</reference>